<dbReference type="RefSeq" id="WP_179171425.1">
    <property type="nucleotide sequence ID" value="NZ_CP058531.1"/>
</dbReference>
<dbReference type="Proteomes" id="UP000509750">
    <property type="component" value="Plasmid unnamed2"/>
</dbReference>
<proteinExistence type="predicted"/>
<dbReference type="EMBL" id="CP058531">
    <property type="protein sequence ID" value="QLG29851.1"/>
    <property type="molecule type" value="Genomic_DNA"/>
</dbReference>
<dbReference type="KEGG" id="halg:HUG10_19770"/>
<dbReference type="Gene3D" id="3.40.50.300">
    <property type="entry name" value="P-loop containing nucleotide triphosphate hydrolases"/>
    <property type="match status" value="1"/>
</dbReference>
<gene>
    <name evidence="1" type="ORF">HUG10_19770</name>
</gene>
<accession>A0A7D5GKJ8</accession>
<name>A0A7D5GKJ8_9EURY</name>
<protein>
    <submittedName>
        <fullName evidence="1">Transcriptional regulator</fullName>
    </submittedName>
</protein>
<dbReference type="Pfam" id="PF23442">
    <property type="entry name" value="DUF7125"/>
    <property type="match status" value="1"/>
</dbReference>
<evidence type="ECO:0000313" key="2">
    <source>
        <dbReference type="Proteomes" id="UP000509750"/>
    </source>
</evidence>
<dbReference type="InterPro" id="IPR027417">
    <property type="entry name" value="P-loop_NTPase"/>
</dbReference>
<dbReference type="OrthoDB" id="49711at2157"/>
<evidence type="ECO:0000313" key="1">
    <source>
        <dbReference type="EMBL" id="QLG29851.1"/>
    </source>
</evidence>
<dbReference type="AlphaFoldDB" id="A0A7D5GKJ8"/>
<organism evidence="1 2">
    <name type="scientific">Halorarum halophilum</name>
    <dbReference type="NCBI Taxonomy" id="2743090"/>
    <lineage>
        <taxon>Archaea</taxon>
        <taxon>Methanobacteriati</taxon>
        <taxon>Methanobacteriota</taxon>
        <taxon>Stenosarchaea group</taxon>
        <taxon>Halobacteria</taxon>
        <taxon>Halobacteriales</taxon>
        <taxon>Haloferacaceae</taxon>
        <taxon>Halorarum</taxon>
    </lineage>
</organism>
<dbReference type="SUPFAM" id="SSF52540">
    <property type="entry name" value="P-loop containing nucleoside triphosphate hydrolases"/>
    <property type="match status" value="1"/>
</dbReference>
<geneLocation type="plasmid" evidence="1 2">
    <name>unnamed2</name>
</geneLocation>
<sequence>MAALKRRYSTGLTFLNSRLDGGIPSGKLLTLTAPAGSQSELLLYHLATSQPMLYISTTNPAEAELRAAIEGTAIQSPFDLDFMHATPRELLENSDQYLERIRPESFVVIDSVDGLERTGYDQFLSFVNGLKNHLRETDSVGVFHALDTEPMPESRRLTLKRTDYVWRLEQLVNSREINNRLLVTKARGGRALTEPIPLVISDHVRVDTSRRIA</sequence>
<reference evidence="1 2" key="1">
    <citation type="submission" date="2020-07" db="EMBL/GenBank/DDBJ databases">
        <title>Gai3-2, isolated from salt lake.</title>
        <authorList>
            <person name="Cui H."/>
            <person name="Shi X."/>
        </authorList>
    </citation>
    <scope>NUCLEOTIDE SEQUENCE [LARGE SCALE GENOMIC DNA]</scope>
    <source>
        <strain evidence="1 2">Gai3-2</strain>
        <plasmid evidence="1 2">unnamed2</plasmid>
    </source>
</reference>
<keyword evidence="2" id="KW-1185">Reference proteome</keyword>
<dbReference type="InterPro" id="IPR055549">
    <property type="entry name" value="DUF7125"/>
</dbReference>
<keyword evidence="1" id="KW-0614">Plasmid</keyword>
<dbReference type="GeneID" id="56031121"/>